<feature type="domain" description="Arf-GAP" evidence="3">
    <location>
        <begin position="4"/>
        <end position="125"/>
    </location>
</feature>
<feature type="compositionally biased region" description="Basic residues" evidence="2">
    <location>
        <begin position="403"/>
        <end position="417"/>
    </location>
</feature>
<dbReference type="CDD" id="cd08204">
    <property type="entry name" value="ArfGap"/>
    <property type="match status" value="1"/>
</dbReference>
<evidence type="ECO:0000313" key="4">
    <source>
        <dbReference type="EMBL" id="KAK7233919.1"/>
    </source>
</evidence>
<reference evidence="4 5" key="1">
    <citation type="submission" date="2024-03" db="EMBL/GenBank/DDBJ databases">
        <title>Aureococcus anophagefferens CCMP1851 and Kratosvirus quantuckense: Draft genome of a second virus-susceptible host strain in the model system.</title>
        <authorList>
            <person name="Chase E."/>
            <person name="Truchon A.R."/>
            <person name="Schepens W."/>
            <person name="Wilhelm S.W."/>
        </authorList>
    </citation>
    <scope>NUCLEOTIDE SEQUENCE [LARGE SCALE GENOMIC DNA]</scope>
    <source>
        <strain evidence="4 5">CCMP1851</strain>
    </source>
</reference>
<feature type="compositionally biased region" description="Gly residues" evidence="2">
    <location>
        <begin position="372"/>
        <end position="386"/>
    </location>
</feature>
<dbReference type="InterPro" id="IPR051718">
    <property type="entry name" value="ARF_GTPase-activating"/>
</dbReference>
<sequence>MSIRKEVEKMSKRPENMHCADCRAPKPNWASCSLGTFICFNCSGLHRGLGTHLSFVRSVTLDEWTQKQANVMQLWGNANANSFFEARMPPDFKKPDQHASVNVMNKFIRDKYERCKWAADDPAGDPRSGGKPAAGARASARRRRRAPAPAPRARRAARRRGPRRGARRRRPSPRRRRRRTSCPSTRPSRPAPGAPPAAPSPADFFGAPVSARRRRRRRAPPAPPQSDLIMSMFNQPMQQPQAFGGMPGGFGAATQMPGGFPQQPQPAYQMAGNFQQPMAGGAFQQQPMGGAFPPQQHARTRPRRSARVPAADARRQQQTPMPGGFGQQSPMPAPAMPGGFGQQSPMPGGLPGQQQQAQMPGGFGQQQQPMGAMGGAMGGGAMGGPLGYPPAQQPPRSSSSSRASRRSARPRASRPFR</sequence>
<accession>A0ABR1FN53</accession>
<dbReference type="PANTHER" id="PTHR45705">
    <property type="entry name" value="FI20236P1"/>
    <property type="match status" value="1"/>
</dbReference>
<comment type="caution">
    <text evidence="4">The sequence shown here is derived from an EMBL/GenBank/DDBJ whole genome shotgun (WGS) entry which is preliminary data.</text>
</comment>
<dbReference type="InterPro" id="IPR038508">
    <property type="entry name" value="ArfGAP_dom_sf"/>
</dbReference>
<evidence type="ECO:0000313" key="5">
    <source>
        <dbReference type="Proteomes" id="UP001363151"/>
    </source>
</evidence>
<keyword evidence="1" id="KW-0863">Zinc-finger</keyword>
<dbReference type="PANTHER" id="PTHR45705:SF1">
    <property type="entry name" value="FI20236P1"/>
    <property type="match status" value="1"/>
</dbReference>
<dbReference type="SMART" id="SM00105">
    <property type="entry name" value="ArfGap"/>
    <property type="match status" value="1"/>
</dbReference>
<dbReference type="InterPro" id="IPR037278">
    <property type="entry name" value="ARFGAP/RecO"/>
</dbReference>
<keyword evidence="1" id="KW-0479">Metal-binding</keyword>
<organism evidence="4 5">
    <name type="scientific">Aureococcus anophagefferens</name>
    <name type="common">Harmful bloom alga</name>
    <dbReference type="NCBI Taxonomy" id="44056"/>
    <lineage>
        <taxon>Eukaryota</taxon>
        <taxon>Sar</taxon>
        <taxon>Stramenopiles</taxon>
        <taxon>Ochrophyta</taxon>
        <taxon>Pelagophyceae</taxon>
        <taxon>Pelagomonadales</taxon>
        <taxon>Pelagomonadaceae</taxon>
        <taxon>Aureococcus</taxon>
    </lineage>
</organism>
<keyword evidence="5" id="KW-1185">Reference proteome</keyword>
<feature type="region of interest" description="Disordered" evidence="2">
    <location>
        <begin position="287"/>
        <end position="417"/>
    </location>
</feature>
<dbReference type="Gene3D" id="1.10.220.150">
    <property type="entry name" value="Arf GTPase activating protein"/>
    <property type="match status" value="1"/>
</dbReference>
<dbReference type="PRINTS" id="PR00405">
    <property type="entry name" value="REVINTRACTNG"/>
</dbReference>
<feature type="compositionally biased region" description="Low complexity" evidence="2">
    <location>
        <begin position="342"/>
        <end position="371"/>
    </location>
</feature>
<dbReference type="PROSITE" id="PS50115">
    <property type="entry name" value="ARFGAP"/>
    <property type="match status" value="1"/>
</dbReference>
<dbReference type="Pfam" id="PF01412">
    <property type="entry name" value="ArfGap"/>
    <property type="match status" value="1"/>
</dbReference>
<feature type="region of interest" description="Disordered" evidence="2">
    <location>
        <begin position="119"/>
        <end position="229"/>
    </location>
</feature>
<evidence type="ECO:0000256" key="2">
    <source>
        <dbReference type="SAM" id="MobiDB-lite"/>
    </source>
</evidence>
<name>A0ABR1FN53_AURAN</name>
<dbReference type="InterPro" id="IPR001164">
    <property type="entry name" value="ArfGAP_dom"/>
</dbReference>
<proteinExistence type="predicted"/>
<keyword evidence="1" id="KW-0862">Zinc</keyword>
<dbReference type="Proteomes" id="UP001363151">
    <property type="component" value="Unassembled WGS sequence"/>
</dbReference>
<feature type="compositionally biased region" description="Basic residues" evidence="2">
    <location>
        <begin position="139"/>
        <end position="180"/>
    </location>
</feature>
<protein>
    <recommendedName>
        <fullName evidence="3">Arf-GAP domain-containing protein</fullName>
    </recommendedName>
</protein>
<feature type="compositionally biased region" description="Pro residues" evidence="2">
    <location>
        <begin position="189"/>
        <end position="199"/>
    </location>
</feature>
<evidence type="ECO:0000259" key="3">
    <source>
        <dbReference type="PROSITE" id="PS50115"/>
    </source>
</evidence>
<gene>
    <name evidence="4" type="ORF">SO694_00103080</name>
</gene>
<dbReference type="SUPFAM" id="SSF57863">
    <property type="entry name" value="ArfGap/RecO-like zinc finger"/>
    <property type="match status" value="1"/>
</dbReference>
<dbReference type="EMBL" id="JBBJCI010000354">
    <property type="protein sequence ID" value="KAK7233919.1"/>
    <property type="molecule type" value="Genomic_DNA"/>
</dbReference>
<evidence type="ECO:0000256" key="1">
    <source>
        <dbReference type="PROSITE-ProRule" id="PRU00288"/>
    </source>
</evidence>
<feature type="compositionally biased region" description="Low complexity" evidence="2">
    <location>
        <begin position="129"/>
        <end position="138"/>
    </location>
</feature>